<reference evidence="2" key="1">
    <citation type="submission" date="2020-06" db="EMBL/GenBank/DDBJ databases">
        <title>Genomes of multiple members of Pneumocystis genus reveal paths to human pathogen Pneumocystis jirovecii.</title>
        <authorList>
            <person name="Cisse O.H."/>
            <person name="Ma L."/>
            <person name="Dekker J."/>
            <person name="Khil P."/>
            <person name="Jo J."/>
            <person name="Brenchley J."/>
            <person name="Blair R."/>
            <person name="Pahar B."/>
            <person name="Chabe M."/>
            <person name="Van Rompay K.A."/>
            <person name="Keesler R."/>
            <person name="Sukura A."/>
            <person name="Hirsch V."/>
            <person name="Kutty G."/>
            <person name="Liu Y."/>
            <person name="Peng L."/>
            <person name="Chen J."/>
            <person name="Song J."/>
            <person name="Weissenbacher-Lang C."/>
            <person name="Xu J."/>
            <person name="Upham N.S."/>
            <person name="Stajich J.E."/>
            <person name="Cuomo C.A."/>
            <person name="Cushion M.T."/>
            <person name="Kovacs J.A."/>
        </authorList>
    </citation>
    <scope>NUCLEOTIDE SEQUENCE</scope>
    <source>
        <strain evidence="2">2A</strain>
    </source>
</reference>
<protein>
    <recommendedName>
        <fullName evidence="1">YjeF N-terminal domain-containing protein</fullName>
    </recommendedName>
</protein>
<dbReference type="GO" id="GO:0003729">
    <property type="term" value="F:mRNA binding"/>
    <property type="evidence" value="ECO:0007669"/>
    <property type="project" value="TreeGrafter"/>
</dbReference>
<accession>A0A899G216</accession>
<sequence length="570" mass="64406">MEKQFIGLKVEVIFHDNTIVQGQMTDIDTVNRCLFLKNVYFKTTGKHAPEMQIEGVNIKDLNFISSFDVKKKKSFTSIDPAIISISNDLSNMSTKGSLKKSKKDTAMTFLSSRLHKNDKDYEPYDYGSKDSPNVHSYNMKNIHKRNRLYMNPLQKESPQFKHEDHDNWVNEDVNRYRDEEFDFQGNLGRFDKHKVFSEIRKSNLISSALVSASSNCLSKTEELSSDVASTNLVISKKSSSFNESNHFLEMNPDEDIQSSDFPFSSHLSSDSYDEKEVYKQKLKNKHPSNQQTLSNLDKISRKNKKIRNAKNNLECPCIKSSKMIEAEYISTFDTGVSNDAIVENAARGISFLVSQLLDFSRFSQKKSISPAIIVLAGNNQTGIYAIASGRQLCNHGVRVMIVVLEENPSKRILSYLKGFSNSGGKIVSSEELFRAIKSFTVLPGLIIDAIFGCHCSFTDIMDDNLRNRICTLIDWANQYQSDILSLDLPSGLDIVTGAPLASHFIQSKWILSLGIPKTGLLFALKSKRVSKELFLADIGISQKVWKKLGITKRVKSLWAGQDWVIKLDFS</sequence>
<evidence type="ECO:0000313" key="3">
    <source>
        <dbReference type="Proteomes" id="UP000663699"/>
    </source>
</evidence>
<dbReference type="PROSITE" id="PS51385">
    <property type="entry name" value="YJEF_N"/>
    <property type="match status" value="1"/>
</dbReference>
<dbReference type="OrthoDB" id="10030313at2759"/>
<dbReference type="Pfam" id="PF03853">
    <property type="entry name" value="YjeF_N"/>
    <property type="match status" value="1"/>
</dbReference>
<dbReference type="InterPro" id="IPR036652">
    <property type="entry name" value="YjeF_N_dom_sf"/>
</dbReference>
<keyword evidence="3" id="KW-1185">Reference proteome</keyword>
<dbReference type="Gene3D" id="2.30.30.100">
    <property type="match status" value="1"/>
</dbReference>
<dbReference type="Pfam" id="PF09532">
    <property type="entry name" value="FDF"/>
    <property type="match status" value="1"/>
</dbReference>
<proteinExistence type="predicted"/>
<organism evidence="2 3">
    <name type="scientific">Pneumocystis wakefieldiae</name>
    <dbReference type="NCBI Taxonomy" id="38082"/>
    <lineage>
        <taxon>Eukaryota</taxon>
        <taxon>Fungi</taxon>
        <taxon>Dikarya</taxon>
        <taxon>Ascomycota</taxon>
        <taxon>Taphrinomycotina</taxon>
        <taxon>Pneumocystomycetes</taxon>
        <taxon>Pneumocystaceae</taxon>
        <taxon>Pneumocystis</taxon>
    </lineage>
</organism>
<dbReference type="GO" id="GO:0031087">
    <property type="term" value="P:deadenylation-independent decapping of nuclear-transcribed mRNA"/>
    <property type="evidence" value="ECO:0007669"/>
    <property type="project" value="TreeGrafter"/>
</dbReference>
<dbReference type="Proteomes" id="UP000663699">
    <property type="component" value="Chromosome 13"/>
</dbReference>
<evidence type="ECO:0000259" key="1">
    <source>
        <dbReference type="PROSITE" id="PS51385"/>
    </source>
</evidence>
<dbReference type="InterPro" id="IPR004443">
    <property type="entry name" value="YjeF_N_dom"/>
</dbReference>
<dbReference type="InterPro" id="IPR019050">
    <property type="entry name" value="FDF_dom"/>
</dbReference>
<name>A0A899G216_9ASCO</name>
<dbReference type="SUPFAM" id="SSF64153">
    <property type="entry name" value="YjeF N-terminal domain-like"/>
    <property type="match status" value="1"/>
</dbReference>
<dbReference type="Gene3D" id="3.40.50.10260">
    <property type="entry name" value="YjeF N-terminal domain"/>
    <property type="match status" value="1"/>
</dbReference>
<dbReference type="PANTHER" id="PTHR13612:SF0">
    <property type="entry name" value="ENHANCER OF MRNA-DECAPPING PROTEIN 3"/>
    <property type="match status" value="1"/>
</dbReference>
<dbReference type="PANTHER" id="PTHR13612">
    <property type="entry name" value="ENHANCER OF MRNA-DECAPPING PROTEIN 3"/>
    <property type="match status" value="1"/>
</dbReference>
<dbReference type="AlphaFoldDB" id="A0A899G216"/>
<dbReference type="EMBL" id="CP054544">
    <property type="protein sequence ID" value="QSL66655.1"/>
    <property type="molecule type" value="Genomic_DNA"/>
</dbReference>
<dbReference type="GO" id="GO:0033962">
    <property type="term" value="P:P-body assembly"/>
    <property type="evidence" value="ECO:0007669"/>
    <property type="project" value="TreeGrafter"/>
</dbReference>
<gene>
    <name evidence="2" type="ORF">MERGE_001038</name>
</gene>
<feature type="domain" description="YjeF N-terminal" evidence="1">
    <location>
        <begin position="321"/>
        <end position="546"/>
    </location>
</feature>
<evidence type="ECO:0000313" key="2">
    <source>
        <dbReference type="EMBL" id="QSL66655.1"/>
    </source>
</evidence>
<dbReference type="GO" id="GO:0000932">
    <property type="term" value="C:P-body"/>
    <property type="evidence" value="ECO:0007669"/>
    <property type="project" value="TreeGrafter"/>
</dbReference>